<feature type="coiled-coil region" evidence="1">
    <location>
        <begin position="106"/>
        <end position="185"/>
    </location>
</feature>
<proteinExistence type="predicted"/>
<evidence type="ECO:0000256" key="1">
    <source>
        <dbReference type="SAM" id="Coils"/>
    </source>
</evidence>
<evidence type="ECO:0000313" key="2">
    <source>
        <dbReference type="EMBL" id="MBR8826328.1"/>
    </source>
</evidence>
<gene>
    <name evidence="2" type="ORF">DSM107014_00235</name>
</gene>
<accession>A0A941GWE3</accession>
<dbReference type="Proteomes" id="UP000767446">
    <property type="component" value="Unassembled WGS sequence"/>
</dbReference>
<organism evidence="2 3">
    <name type="scientific">Gomphosphaeria aponina SAG 52.96 = DSM 107014</name>
    <dbReference type="NCBI Taxonomy" id="1521640"/>
    <lineage>
        <taxon>Bacteria</taxon>
        <taxon>Bacillati</taxon>
        <taxon>Cyanobacteriota</taxon>
        <taxon>Cyanophyceae</taxon>
        <taxon>Oscillatoriophycideae</taxon>
        <taxon>Chroococcales</taxon>
        <taxon>Gomphosphaeriaceae</taxon>
        <taxon>Gomphosphaeria</taxon>
    </lineage>
</organism>
<keyword evidence="1" id="KW-0175">Coiled coil</keyword>
<sequence length="192" mass="21250">MGKKRDQAANKSAKKKSHKRRIFLTSTGLALLSKIAKKAALSKSALVEQIALGSIAIASPQANKTINLITTETLEKEATNIEIVTDPQPALKEEISNVEKQLALEKSHLAQQAASYEALNTELQQQISLNQQLQQQLKQTQGLVAQEAASNRSLQQKIQAQSTQIENLEKKLTELQSLARIGESQLNKWRKF</sequence>
<dbReference type="EMBL" id="JADQBC010000001">
    <property type="protein sequence ID" value="MBR8826328.1"/>
    <property type="molecule type" value="Genomic_DNA"/>
</dbReference>
<reference evidence="2" key="1">
    <citation type="submission" date="2021-02" db="EMBL/GenBank/DDBJ databases">
        <title>Metagenome analyses of Stigonema ocellatum DSM 106950, Chlorogloea purpurea SAG 13.99 and Gomphosphaeria aponina DSM 107014.</title>
        <authorList>
            <person name="Marter P."/>
            <person name="Huang S."/>
        </authorList>
    </citation>
    <scope>NUCLEOTIDE SEQUENCE</scope>
    <source>
        <strain evidence="2">JP213</strain>
    </source>
</reference>
<protein>
    <submittedName>
        <fullName evidence="2">Uncharacterized protein</fullName>
    </submittedName>
</protein>
<dbReference type="AlphaFoldDB" id="A0A941GWE3"/>
<name>A0A941GWE3_9CHRO</name>
<comment type="caution">
    <text evidence="2">The sequence shown here is derived from an EMBL/GenBank/DDBJ whole genome shotgun (WGS) entry which is preliminary data.</text>
</comment>
<evidence type="ECO:0000313" key="3">
    <source>
        <dbReference type="Proteomes" id="UP000767446"/>
    </source>
</evidence>